<sequence>MGYKREFASPGCMRRIWALKIAVFIRSPGLHPDIFCKLARRLSANAAIFLFWAPRGAGDNFGIVTSMKYKIYDRVPEWSKAALLFMYDKLKQVLELANSYVREEDQPRELMI</sequence>
<evidence type="ECO:0000313" key="1">
    <source>
        <dbReference type="EMBL" id="KAK0701255.1"/>
    </source>
</evidence>
<dbReference type="EMBL" id="JAUKUA010000010">
    <property type="protein sequence ID" value="KAK0701255.1"/>
    <property type="molecule type" value="Genomic_DNA"/>
</dbReference>
<dbReference type="Proteomes" id="UP001172102">
    <property type="component" value="Unassembled WGS sequence"/>
</dbReference>
<evidence type="ECO:0000313" key="2">
    <source>
        <dbReference type="Proteomes" id="UP001172102"/>
    </source>
</evidence>
<accession>A0AA40DFL5</accession>
<proteinExistence type="predicted"/>
<comment type="caution">
    <text evidence="1">The sequence shown here is derived from an EMBL/GenBank/DDBJ whole genome shotgun (WGS) entry which is preliminary data.</text>
</comment>
<protein>
    <submittedName>
        <fullName evidence="1">Uncharacterized protein</fullName>
    </submittedName>
</protein>
<reference evidence="1" key="1">
    <citation type="submission" date="2023-06" db="EMBL/GenBank/DDBJ databases">
        <title>Genome-scale phylogeny and comparative genomics of the fungal order Sordariales.</title>
        <authorList>
            <consortium name="Lawrence Berkeley National Laboratory"/>
            <person name="Hensen N."/>
            <person name="Bonometti L."/>
            <person name="Westerberg I."/>
            <person name="Brannstrom I.O."/>
            <person name="Guillou S."/>
            <person name="Cros-Aarteil S."/>
            <person name="Calhoun S."/>
            <person name="Haridas S."/>
            <person name="Kuo A."/>
            <person name="Mondo S."/>
            <person name="Pangilinan J."/>
            <person name="Riley R."/>
            <person name="Labutti K."/>
            <person name="Andreopoulos B."/>
            <person name="Lipzen A."/>
            <person name="Chen C."/>
            <person name="Yanf M."/>
            <person name="Daum C."/>
            <person name="Ng V."/>
            <person name="Clum A."/>
            <person name="Steindorff A."/>
            <person name="Ohm R."/>
            <person name="Martin F."/>
            <person name="Silar P."/>
            <person name="Natvig D."/>
            <person name="Lalanne C."/>
            <person name="Gautier V."/>
            <person name="Ament-Velasquez S.L."/>
            <person name="Kruys A."/>
            <person name="Hutchinson M.I."/>
            <person name="Powell A.J."/>
            <person name="Barry K."/>
            <person name="Miller A.N."/>
            <person name="Grigoriev I.V."/>
            <person name="Debuchy R."/>
            <person name="Gladieux P."/>
            <person name="Thoren M.H."/>
            <person name="Johannesson H."/>
        </authorList>
    </citation>
    <scope>NUCLEOTIDE SEQUENCE</scope>
    <source>
        <strain evidence="1">SMH4607-1</strain>
    </source>
</reference>
<gene>
    <name evidence="1" type="ORF">B0H67DRAFT_558728</name>
</gene>
<name>A0AA40DFL5_9PEZI</name>
<dbReference type="InterPro" id="IPR016169">
    <property type="entry name" value="FAD-bd_PCMH_sub2"/>
</dbReference>
<organism evidence="1 2">
    <name type="scientific">Lasiosphaeris hirsuta</name>
    <dbReference type="NCBI Taxonomy" id="260670"/>
    <lineage>
        <taxon>Eukaryota</taxon>
        <taxon>Fungi</taxon>
        <taxon>Dikarya</taxon>
        <taxon>Ascomycota</taxon>
        <taxon>Pezizomycotina</taxon>
        <taxon>Sordariomycetes</taxon>
        <taxon>Sordariomycetidae</taxon>
        <taxon>Sordariales</taxon>
        <taxon>Lasiosphaeriaceae</taxon>
        <taxon>Lasiosphaeris</taxon>
    </lineage>
</organism>
<keyword evidence="2" id="KW-1185">Reference proteome</keyword>
<dbReference type="AlphaFoldDB" id="A0AA40DFL5"/>
<dbReference type="Gene3D" id="3.30.465.10">
    <property type="match status" value="1"/>
</dbReference>